<keyword evidence="9 13" id="KW-0779">Telomere</keyword>
<comment type="catalytic activity">
    <reaction evidence="12 13">
        <text>DNA(n) + a 2'-deoxyribonucleoside 5'-triphosphate = DNA(n+1) + diphosphate</text>
        <dbReference type="Rhea" id="RHEA:22508"/>
        <dbReference type="Rhea" id="RHEA-COMP:17339"/>
        <dbReference type="Rhea" id="RHEA-COMP:17340"/>
        <dbReference type="ChEBI" id="CHEBI:33019"/>
        <dbReference type="ChEBI" id="CHEBI:61560"/>
        <dbReference type="ChEBI" id="CHEBI:173112"/>
        <dbReference type="EC" id="2.7.7.49"/>
    </reaction>
</comment>
<evidence type="ECO:0000256" key="8">
    <source>
        <dbReference type="ARBA" id="ARBA00022842"/>
    </source>
</evidence>
<dbReference type="SUPFAM" id="SSF56672">
    <property type="entry name" value="DNA/RNA polymerases"/>
    <property type="match status" value="1"/>
</dbReference>
<dbReference type="InterPro" id="IPR043502">
    <property type="entry name" value="DNA/RNA_pol_sf"/>
</dbReference>
<dbReference type="GO" id="GO:0000333">
    <property type="term" value="C:telomerase catalytic core complex"/>
    <property type="evidence" value="ECO:0007669"/>
    <property type="project" value="TreeGrafter"/>
</dbReference>
<keyword evidence="7 13" id="KW-0479">Metal-binding</keyword>
<evidence type="ECO:0000256" key="2">
    <source>
        <dbReference type="ARBA" id="ARBA00012493"/>
    </source>
</evidence>
<keyword evidence="10 13" id="KW-0695">RNA-directed DNA polymerase</keyword>
<evidence type="ECO:0000256" key="5">
    <source>
        <dbReference type="ARBA" id="ARBA00022679"/>
    </source>
</evidence>
<dbReference type="GO" id="GO:0000781">
    <property type="term" value="C:chromosome, telomeric region"/>
    <property type="evidence" value="ECO:0007669"/>
    <property type="project" value="UniProtKB-SubCell"/>
</dbReference>
<comment type="similarity">
    <text evidence="1 13">Belongs to the reverse transcriptase family. Telomerase subfamily.</text>
</comment>
<proteinExistence type="inferred from homology"/>
<accession>S8AF93</accession>
<dbReference type="CDD" id="cd01648">
    <property type="entry name" value="TERT"/>
    <property type="match status" value="1"/>
</dbReference>
<feature type="region of interest" description="Disordered" evidence="14">
    <location>
        <begin position="13"/>
        <end position="57"/>
    </location>
</feature>
<name>S8AF93_DACHA</name>
<feature type="region of interest" description="Disordered" evidence="14">
    <location>
        <begin position="551"/>
        <end position="590"/>
    </location>
</feature>
<feature type="compositionally biased region" description="Basic residues" evidence="14">
    <location>
        <begin position="23"/>
        <end position="38"/>
    </location>
</feature>
<keyword evidence="17" id="KW-1185">Reference proteome</keyword>
<sequence>MVSKKRKSVLIGPNLEYIDHRPERKRQKFEKAPRRKKGGTSARASGRSEAQASVQQPCPEILSQVPEEPPIIYHPVLSAYFKSLLPLRQYLSLAIVSSKSTATSLISRKQRLLKFKSDGSIVQNEVSRLLDTAIVGVLEPIDEVNGEDPFVEKVLAERLNATQDERFASSQDELVDCAISTLFRKARRHGTWANSILAGGYRINDNNTRLKTTQKFRQFGLDVVCLYPNPHASEFKSAAWETITKIVGQETMLKLLSMQGSKEGALFFPLSDKVRRGNGSNTSLSTKCYQQFLGSALSEIQLEKIVKTVESTEGDAEPDAEVTFSRKPKTNGSILRKPSEIRFVRSRIFYAKPGNNKYAEPKNGLRHIHVLNRFCDHTKRHHKVHVLKYIFPRAFGLHNVFTSTVNKADTVQQFKDYTLREDEINAKISLSISDRRLRRILNKDKPMDLVMGCPDDNDGLHHGYEPPPSPLPEISKDEKNAYETVENIPQRFRGKILNLVGDLIKRQRRCNYHPLLQHYCPSSVIHPNVPDPRPKVPFNISVSQQSPVASMAFKTQVSRRRSSGISRGPKDSLPGHRANDTPQGLESSEIGPEDPILLFATNSHNVYTFLRAVMGNMIPLEFWGSGSAVLGNRNVFFGHLEKFIKLRRFENLSLHDVMQGLKISDLAWLHQKEPNANGKVRLDAADMKQCSSLLAEFVYYLFDSLLIPLIRAHFYVTESASDKNRTCYFRHDIWRKLTASYTNKMISNMFTDISSRQARLVMARRAAKFSTVRFLPKKTGVRVLSNLKRRPMELDQRTGLRVLGPSINQVLKPNHVALTFEKSRQPQAVGAAMFSVGEILKKLTGFRDRLKADGLFGNQKLYFVKVDVTSCFDTIPQERLLAVVEKLYMENSYKIRKQGRVATGTGKPGEAKPKILFPQIAEPADNHLPPVEQNKKYVADTGQDKRSLIFVDRVTCTYHERAALLRELQEHVSNNFVQIGKRFYRQSIGIPQGSVVSTLLCNLFYADLETKELPFTQAKTGLLMRLIDDFLFITTNREHAKRFSDAMHRGFPEYGVVIKVEKSLVNFEVDYNGRKIERVPGSTSGFPYCGALINEKTLEMKRDWTRRDGVVFSNLLTVEYGSKPGQKMLDKLLGGWKMISSAIYLNTGFNSRPTVVTNLYWSFVDAGMKFYRYYRSVSPHGKNNRSKGKHHQVNEWQIVDIVSEFMALAYSLMMSRENREYDSTGAVIPRNGLIGRNQVRWLVAKAFLRVLRKKQTLFPRVLKWLEDCVKVNAKRVDWVFYRAVEDAEAKEVFDSVRY</sequence>
<keyword evidence="8 13" id="KW-0460">Magnesium</keyword>
<organism evidence="16 17">
    <name type="scientific">Dactylellina haptotyla (strain CBS 200.50)</name>
    <name type="common">Nematode-trapping fungus</name>
    <name type="synonym">Monacrosporium haptotylum</name>
    <dbReference type="NCBI Taxonomy" id="1284197"/>
    <lineage>
        <taxon>Eukaryota</taxon>
        <taxon>Fungi</taxon>
        <taxon>Dikarya</taxon>
        <taxon>Ascomycota</taxon>
        <taxon>Pezizomycotina</taxon>
        <taxon>Orbiliomycetes</taxon>
        <taxon>Orbiliales</taxon>
        <taxon>Orbiliaceae</taxon>
        <taxon>Dactylellina</taxon>
    </lineage>
</organism>
<dbReference type="HOGENOM" id="CLU_001996_0_1_1"/>
<dbReference type="Gene3D" id="1.10.132.70">
    <property type="match status" value="1"/>
</dbReference>
<dbReference type="EMBL" id="AQGS01000222">
    <property type="protein sequence ID" value="EPS41730.1"/>
    <property type="molecule type" value="Genomic_DNA"/>
</dbReference>
<dbReference type="GO" id="GO:0003720">
    <property type="term" value="F:telomerase activity"/>
    <property type="evidence" value="ECO:0007669"/>
    <property type="project" value="InterPro"/>
</dbReference>
<evidence type="ECO:0000256" key="13">
    <source>
        <dbReference type="RuleBase" id="RU365061"/>
    </source>
</evidence>
<evidence type="ECO:0000256" key="6">
    <source>
        <dbReference type="ARBA" id="ARBA00022695"/>
    </source>
</evidence>
<evidence type="ECO:0000313" key="17">
    <source>
        <dbReference type="Proteomes" id="UP000015100"/>
    </source>
</evidence>
<dbReference type="GO" id="GO:0007004">
    <property type="term" value="P:telomere maintenance via telomerase"/>
    <property type="evidence" value="ECO:0007669"/>
    <property type="project" value="TreeGrafter"/>
</dbReference>
<dbReference type="PROSITE" id="PS50878">
    <property type="entry name" value="RT_POL"/>
    <property type="match status" value="1"/>
</dbReference>
<dbReference type="PRINTS" id="PR01365">
    <property type="entry name" value="TELOMERASERT"/>
</dbReference>
<dbReference type="Pfam" id="PF21399">
    <property type="entry name" value="TERT_C"/>
    <property type="match status" value="1"/>
</dbReference>
<evidence type="ECO:0000256" key="12">
    <source>
        <dbReference type="ARBA" id="ARBA00048173"/>
    </source>
</evidence>
<dbReference type="GO" id="GO:0070034">
    <property type="term" value="F:telomerase RNA binding"/>
    <property type="evidence" value="ECO:0007669"/>
    <property type="project" value="TreeGrafter"/>
</dbReference>
<gene>
    <name evidence="16" type="ORF">H072_4367</name>
</gene>
<dbReference type="STRING" id="1284197.S8AF93"/>
<dbReference type="OMA" id="FDTIPQE"/>
<dbReference type="Gene3D" id="3.30.70.2630">
    <property type="match status" value="1"/>
</dbReference>
<dbReference type="EC" id="2.7.7.49" evidence="2 13"/>
<evidence type="ECO:0000313" key="16">
    <source>
        <dbReference type="EMBL" id="EPS41730.1"/>
    </source>
</evidence>
<evidence type="ECO:0000256" key="9">
    <source>
        <dbReference type="ARBA" id="ARBA00022895"/>
    </source>
</evidence>
<dbReference type="SMART" id="SM00975">
    <property type="entry name" value="Telomerase_RBD"/>
    <property type="match status" value="1"/>
</dbReference>
<dbReference type="eggNOG" id="KOG1005">
    <property type="taxonomic scope" value="Eukaryota"/>
</dbReference>
<dbReference type="InterPro" id="IPR000477">
    <property type="entry name" value="RT_dom"/>
</dbReference>
<keyword evidence="5 13" id="KW-0808">Transferase</keyword>
<evidence type="ECO:0000256" key="1">
    <source>
        <dbReference type="ARBA" id="ARBA00008001"/>
    </source>
</evidence>
<reference evidence="17" key="2">
    <citation type="submission" date="2013-04" db="EMBL/GenBank/DDBJ databases">
        <title>Genomic mechanisms accounting for the adaptation to parasitism in nematode-trapping fungi.</title>
        <authorList>
            <person name="Ahren D.G."/>
        </authorList>
    </citation>
    <scope>NUCLEOTIDE SEQUENCE [LARGE SCALE GENOMIC DNA]</scope>
    <source>
        <strain evidence="17">CBS 200.50</strain>
    </source>
</reference>
<dbReference type="InterPro" id="IPR049139">
    <property type="entry name" value="TERT_C"/>
</dbReference>
<evidence type="ECO:0000256" key="11">
    <source>
        <dbReference type="ARBA" id="ARBA00023242"/>
    </source>
</evidence>
<dbReference type="Pfam" id="PF12009">
    <property type="entry name" value="Telomerase_RBD"/>
    <property type="match status" value="1"/>
</dbReference>
<evidence type="ECO:0000256" key="10">
    <source>
        <dbReference type="ARBA" id="ARBA00022918"/>
    </source>
</evidence>
<feature type="compositionally biased region" description="Basic and acidic residues" evidence="14">
    <location>
        <begin position="568"/>
        <end position="579"/>
    </location>
</feature>
<evidence type="ECO:0000256" key="14">
    <source>
        <dbReference type="SAM" id="MobiDB-lite"/>
    </source>
</evidence>
<evidence type="ECO:0000256" key="4">
    <source>
        <dbReference type="ARBA" id="ARBA00022454"/>
    </source>
</evidence>
<dbReference type="OrthoDB" id="289721at2759"/>
<dbReference type="PANTHER" id="PTHR12066">
    <property type="entry name" value="TELOMERASE REVERSE TRANSCRIPTASE"/>
    <property type="match status" value="1"/>
</dbReference>
<dbReference type="GO" id="GO:0046872">
    <property type="term" value="F:metal ion binding"/>
    <property type="evidence" value="ECO:0007669"/>
    <property type="project" value="UniProtKB-KW"/>
</dbReference>
<feature type="domain" description="Reverse transcriptase" evidence="15">
    <location>
        <begin position="756"/>
        <end position="1093"/>
    </location>
</feature>
<dbReference type="PANTHER" id="PTHR12066:SF0">
    <property type="entry name" value="TELOMERASE REVERSE TRANSCRIPTASE"/>
    <property type="match status" value="1"/>
</dbReference>
<protein>
    <recommendedName>
        <fullName evidence="3 13">Telomerase reverse transcriptase</fullName>
        <ecNumber evidence="2 13">2.7.7.49</ecNumber>
    </recommendedName>
    <alternativeName>
        <fullName evidence="13">Telomerase catalytic subunit</fullName>
    </alternativeName>
</protein>
<evidence type="ECO:0000259" key="15">
    <source>
        <dbReference type="PROSITE" id="PS50878"/>
    </source>
</evidence>
<dbReference type="InterPro" id="IPR003545">
    <property type="entry name" value="Telomerase_RT"/>
</dbReference>
<reference evidence="16 17" key="1">
    <citation type="journal article" date="2013" name="PLoS Genet.">
        <title>Genomic mechanisms accounting for the adaptation to parasitism in nematode-trapping fungi.</title>
        <authorList>
            <person name="Meerupati T."/>
            <person name="Andersson K.M."/>
            <person name="Friman E."/>
            <person name="Kumar D."/>
            <person name="Tunlid A."/>
            <person name="Ahren D."/>
        </authorList>
    </citation>
    <scope>NUCLEOTIDE SEQUENCE [LARGE SCALE GENOMIC DNA]</scope>
    <source>
        <strain evidence="16 17">CBS 200.50</strain>
    </source>
</reference>
<comment type="caution">
    <text evidence="16">The sequence shown here is derived from an EMBL/GenBank/DDBJ whole genome shotgun (WGS) entry which is preliminary data.</text>
</comment>
<dbReference type="Gene3D" id="1.10.357.90">
    <property type="match status" value="1"/>
</dbReference>
<dbReference type="GO" id="GO:0042162">
    <property type="term" value="F:telomeric DNA binding"/>
    <property type="evidence" value="ECO:0007669"/>
    <property type="project" value="TreeGrafter"/>
</dbReference>
<dbReference type="InterPro" id="IPR021891">
    <property type="entry name" value="Telomerase_RBD"/>
</dbReference>
<keyword evidence="11 13" id="KW-0539">Nucleus</keyword>
<keyword evidence="4 13" id="KW-0158">Chromosome</keyword>
<comment type="function">
    <text evidence="13">Telomerase is a ribonucleoprotein enzyme essential for the replication of chromosome termini in most eukaryotes. It elongates telomeres. It is a reverse transcriptase that adds simple sequence repeats to chromosome ends by copying a template sequence within the RNA component of the enzyme.</text>
</comment>
<dbReference type="Proteomes" id="UP000015100">
    <property type="component" value="Unassembled WGS sequence"/>
</dbReference>
<evidence type="ECO:0000256" key="3">
    <source>
        <dbReference type="ARBA" id="ARBA00016182"/>
    </source>
</evidence>
<keyword evidence="6 13" id="KW-0548">Nucleotidyltransferase</keyword>
<comment type="subcellular location">
    <subcellularLocation>
        <location evidence="13">Nucleus</location>
    </subcellularLocation>
    <subcellularLocation>
        <location evidence="13">Chromosome</location>
        <location evidence="13">Telomere</location>
    </subcellularLocation>
</comment>
<evidence type="ECO:0000256" key="7">
    <source>
        <dbReference type="ARBA" id="ARBA00022723"/>
    </source>
</evidence>